<dbReference type="EMBL" id="AEPY01000011">
    <property type="protein sequence ID" value="EFU79661.1"/>
    <property type="molecule type" value="Genomic_DNA"/>
</dbReference>
<accession>E6M131</accession>
<organism evidence="2 3">
    <name type="scientific">Mobiluncus curtisii ATCC 51333</name>
    <dbReference type="NCBI Taxonomy" id="887326"/>
    <lineage>
        <taxon>Bacteria</taxon>
        <taxon>Bacillati</taxon>
        <taxon>Actinomycetota</taxon>
        <taxon>Actinomycetes</taxon>
        <taxon>Actinomycetales</taxon>
        <taxon>Actinomycetaceae</taxon>
        <taxon>Mobiluncus</taxon>
    </lineage>
</organism>
<feature type="compositionally biased region" description="Basic and acidic residues" evidence="1">
    <location>
        <begin position="126"/>
        <end position="153"/>
    </location>
</feature>
<dbReference type="Proteomes" id="UP000005573">
    <property type="component" value="Unassembled WGS sequence"/>
</dbReference>
<dbReference type="HOGENOM" id="CLU_682986_0_0_11"/>
<protein>
    <submittedName>
        <fullName evidence="2">Uncharacterized protein</fullName>
    </submittedName>
</protein>
<sequence length="403" mass="45684">MRTREPFIKIAQRIYYRPKIGRLTPVERDAYFCSLCVAGETNRDGDFSLFTVTRLTGTDVDDLQGLIPSLWEPTPDEDIFTVHDWLDWNLSAEEREYRTFIYSMNGAKGGRPAKTQDGETNPEPNSFRDETNLDSKLKADGKQNESKTKAELRIKKKELRIKKKNQETNNNNNNLLRARARGKPKTTETTLPADWQPTENHEQKCLQLGISLSEAVEVFRDWAGDEKTSARWNQTFATGLNRWIPQEILKRHEARDAAAKLSRVMCPLPDDWIPNGQGENLAIQAGIRDITSAVQAFRDWTKAKAVLSADWDAQWRTALRWLPDAVNRGRGRNPADELDKAAAELTALLETRATQPAGRGTETGHRDDNPPSLLPVDPQTISPPETPQNNNNHNTQDFSEPPF</sequence>
<feature type="region of interest" description="Disordered" evidence="1">
    <location>
        <begin position="350"/>
        <end position="403"/>
    </location>
</feature>
<evidence type="ECO:0000313" key="2">
    <source>
        <dbReference type="EMBL" id="EFU79661.1"/>
    </source>
</evidence>
<evidence type="ECO:0000313" key="3">
    <source>
        <dbReference type="Proteomes" id="UP000005573"/>
    </source>
</evidence>
<feature type="compositionally biased region" description="Polar residues" evidence="1">
    <location>
        <begin position="379"/>
        <end position="403"/>
    </location>
</feature>
<feature type="region of interest" description="Disordered" evidence="1">
    <location>
        <begin position="105"/>
        <end position="156"/>
    </location>
</feature>
<proteinExistence type="predicted"/>
<dbReference type="AlphaFoldDB" id="E6M131"/>
<evidence type="ECO:0000256" key="1">
    <source>
        <dbReference type="SAM" id="MobiDB-lite"/>
    </source>
</evidence>
<gene>
    <name evidence="2" type="ORF">HMPREF0388_1764</name>
</gene>
<name>E6M131_9ACTO</name>
<comment type="caution">
    <text evidence="2">The sequence shown here is derived from an EMBL/GenBank/DDBJ whole genome shotgun (WGS) entry which is preliminary data.</text>
</comment>
<reference evidence="2 3" key="1">
    <citation type="submission" date="2010-12" db="EMBL/GenBank/DDBJ databases">
        <authorList>
            <person name="Muzny D."/>
            <person name="Qin X."/>
            <person name="Deng J."/>
            <person name="Jiang H."/>
            <person name="Liu Y."/>
            <person name="Qu J."/>
            <person name="Song X.-Z."/>
            <person name="Zhang L."/>
            <person name="Thornton R."/>
            <person name="Coyle M."/>
            <person name="Francisco L."/>
            <person name="Jackson L."/>
            <person name="Javaid M."/>
            <person name="Korchina V."/>
            <person name="Kovar C."/>
            <person name="Mata R."/>
            <person name="Mathew T."/>
            <person name="Ngo R."/>
            <person name="Nguyen L."/>
            <person name="Nguyen N."/>
            <person name="Okwuonu G."/>
            <person name="Ongeri F."/>
            <person name="Pham C."/>
            <person name="Simmons D."/>
            <person name="Wilczek-Boney K."/>
            <person name="Hale W."/>
            <person name="Jakkamsetti A."/>
            <person name="Pham P."/>
            <person name="Ruth R."/>
            <person name="San Lucas F."/>
            <person name="Warren J."/>
            <person name="Zhang J."/>
            <person name="Zhao Z."/>
            <person name="Zhou C."/>
            <person name="Zhu D."/>
            <person name="Lee S."/>
            <person name="Bess C."/>
            <person name="Blankenburg K."/>
            <person name="Forbes L."/>
            <person name="Fu Q."/>
            <person name="Gubbala S."/>
            <person name="Hirani K."/>
            <person name="Jayaseelan J.C."/>
            <person name="Lara F."/>
            <person name="Munidasa M."/>
            <person name="Palculict T."/>
            <person name="Patil S."/>
            <person name="Pu L.-L."/>
            <person name="Saada N."/>
            <person name="Tang L."/>
            <person name="Weissenberger G."/>
            <person name="Zhu Y."/>
            <person name="Hemphill L."/>
            <person name="Shang Y."/>
            <person name="Youmans B."/>
            <person name="Ayvaz T."/>
            <person name="Ross M."/>
            <person name="Santibanez J."/>
            <person name="Aqrawi P."/>
            <person name="Gross S."/>
            <person name="Joshi V."/>
            <person name="Fowler G."/>
            <person name="Nazareth L."/>
            <person name="Reid J."/>
            <person name="Worley K."/>
            <person name="Petrosino J."/>
            <person name="Highlander S."/>
            <person name="Gibbs R."/>
        </authorList>
    </citation>
    <scope>NUCLEOTIDE SEQUENCE [LARGE SCALE GENOMIC DNA]</scope>
    <source>
        <strain evidence="2 3">ATCC 51333</strain>
    </source>
</reference>